<proteinExistence type="predicted"/>
<keyword evidence="2" id="KW-1185">Reference proteome</keyword>
<organism evidence="1 2">
    <name type="scientific">Defluviitalea raffinosedens</name>
    <dbReference type="NCBI Taxonomy" id="1450156"/>
    <lineage>
        <taxon>Bacteria</taxon>
        <taxon>Bacillati</taxon>
        <taxon>Bacillota</taxon>
        <taxon>Clostridia</taxon>
        <taxon>Lachnospirales</taxon>
        <taxon>Defluviitaleaceae</taxon>
        <taxon>Defluviitalea</taxon>
    </lineage>
</organism>
<dbReference type="OrthoDB" id="9970435at2"/>
<comment type="caution">
    <text evidence="1">The sequence shown here is derived from an EMBL/GenBank/DDBJ whole genome shotgun (WGS) entry which is preliminary data.</text>
</comment>
<reference evidence="1 2" key="1">
    <citation type="submission" date="2019-12" db="EMBL/GenBank/DDBJ databases">
        <title>Defluviitalea raffinosedens, isolated from a biogas fermenter, genome sequencing and characterization.</title>
        <authorList>
            <person name="Rettenmaier R."/>
            <person name="Schneider M."/>
            <person name="Neuhaus K."/>
            <person name="Liebl W."/>
            <person name="Zverlov V."/>
        </authorList>
    </citation>
    <scope>NUCLEOTIDE SEQUENCE [LARGE SCALE GENOMIC DNA]</scope>
    <source>
        <strain evidence="1 2">249c-K6</strain>
    </source>
</reference>
<dbReference type="AlphaFoldDB" id="A0A7C8HFZ6"/>
<gene>
    <name evidence="1" type="ORF">GND95_00120</name>
</gene>
<name>A0A7C8HFZ6_9FIRM</name>
<dbReference type="Proteomes" id="UP000483018">
    <property type="component" value="Unassembled WGS sequence"/>
</dbReference>
<dbReference type="RefSeq" id="WP_158738795.1">
    <property type="nucleotide sequence ID" value="NZ_WSLF01000001.1"/>
</dbReference>
<evidence type="ECO:0000313" key="2">
    <source>
        <dbReference type="Proteomes" id="UP000483018"/>
    </source>
</evidence>
<sequence length="275" mass="32502">MFIEVPIDNFMEIQGTCYYVSSFGFTNTRIFCDLITEDKSEFTSTPKTYKESILQFMKNIDSSIEFYNLYVNGYHCGIRNIIFRHFEQSQIKANKMLQSIKIKELLKKNALTLIRIDFEPVPDQYNLKNIEDIRIVKQGKKSNIFIDQNVQLPIGFLEKPLKIRYKDNHDMVERVLYVTELYIKDGKLFVKVEVEKDIFDFQVFCENELMESGIEKMRGIIPAQKIESDHCKEGYQLLQQCAGRWKTNNNNTANLCFLAVRSFKKDLMEHILYKR</sequence>
<protein>
    <submittedName>
        <fullName evidence="1">Uncharacterized protein</fullName>
    </submittedName>
</protein>
<accession>A0A7C8HFZ6</accession>
<evidence type="ECO:0000313" key="1">
    <source>
        <dbReference type="EMBL" id="KAE9636875.1"/>
    </source>
</evidence>
<dbReference type="EMBL" id="WSLF01000001">
    <property type="protein sequence ID" value="KAE9636875.1"/>
    <property type="molecule type" value="Genomic_DNA"/>
</dbReference>